<evidence type="ECO:0000259" key="2">
    <source>
        <dbReference type="Pfam" id="PF03644"/>
    </source>
</evidence>
<dbReference type="STRING" id="1276221.SDIMI_v3c04110"/>
<dbReference type="AlphaFoldDB" id="S5MJG1"/>
<evidence type="ECO:0000256" key="1">
    <source>
        <dbReference type="SAM" id="SignalP"/>
    </source>
</evidence>
<dbReference type="Proteomes" id="UP000014983">
    <property type="component" value="Chromosome"/>
</dbReference>
<evidence type="ECO:0000313" key="4">
    <source>
        <dbReference type="Proteomes" id="UP000014983"/>
    </source>
</evidence>
<feature type="domain" description="Cytosolic endo-beta-N-acetylglucosaminidase TIM barrel" evidence="2">
    <location>
        <begin position="190"/>
        <end position="561"/>
    </location>
</feature>
<dbReference type="Gene3D" id="2.60.120.260">
    <property type="entry name" value="Galactose-binding domain-like"/>
    <property type="match status" value="1"/>
</dbReference>
<keyword evidence="4" id="KW-1185">Reference proteome</keyword>
<dbReference type="GO" id="GO:0033925">
    <property type="term" value="F:mannosyl-glycoprotein endo-beta-N-acetylglucosaminidase activity"/>
    <property type="evidence" value="ECO:0007669"/>
    <property type="project" value="InterPro"/>
</dbReference>
<dbReference type="InterPro" id="IPR005201">
    <property type="entry name" value="TIM_ENGase"/>
</dbReference>
<feature type="chain" id="PRO_5004538010" evidence="1">
    <location>
        <begin position="20"/>
        <end position="849"/>
    </location>
</feature>
<dbReference type="Gene3D" id="3.20.20.80">
    <property type="entry name" value="Glycosidases"/>
    <property type="match status" value="1"/>
</dbReference>
<keyword evidence="1" id="KW-0732">Signal</keyword>
<organism evidence="3 4">
    <name type="scientific">Spiroplasma diminutum CUAS-1</name>
    <dbReference type="NCBI Taxonomy" id="1276221"/>
    <lineage>
        <taxon>Bacteria</taxon>
        <taxon>Bacillati</taxon>
        <taxon>Mycoplasmatota</taxon>
        <taxon>Mollicutes</taxon>
        <taxon>Entomoplasmatales</taxon>
        <taxon>Spiroplasmataceae</taxon>
        <taxon>Spiroplasma</taxon>
    </lineage>
</organism>
<dbReference type="HOGENOM" id="CLU_315656_0_0_14"/>
<gene>
    <name evidence="3" type="ORF">SDIMI_v3c04110</name>
</gene>
<proteinExistence type="predicted"/>
<dbReference type="Pfam" id="PF03644">
    <property type="entry name" value="Glyco_hydro_85"/>
    <property type="match status" value="1"/>
</dbReference>
<dbReference type="InParanoid" id="S5MJG1"/>
<dbReference type="PATRIC" id="fig|1276221.3.peg.408"/>
<protein>
    <submittedName>
        <fullName evidence="3">Endo-beta-N-acetylglucosaminidase</fullName>
    </submittedName>
</protein>
<accession>S5MJG1</accession>
<reference evidence="3 4" key="1">
    <citation type="journal article" date="2013" name="Genome Biol. Evol.">
        <title>Comparison of metabolic capacities and inference of gene content evolution in mosquito-associated Spiroplasma diminutum and S. taiwanense.</title>
        <authorList>
            <person name="Lo W.S."/>
            <person name="Ku C."/>
            <person name="Chen L.L."/>
            <person name="Chang T.H."/>
            <person name="Kuo C.H."/>
        </authorList>
    </citation>
    <scope>NUCLEOTIDE SEQUENCE [LARGE SCALE GENOMIC DNA]</scope>
    <source>
        <strain evidence="3">CUAS-1</strain>
    </source>
</reference>
<dbReference type="GO" id="GO:0005737">
    <property type="term" value="C:cytoplasm"/>
    <property type="evidence" value="ECO:0007669"/>
    <property type="project" value="InterPro"/>
</dbReference>
<dbReference type="KEGG" id="sdi:SDIMI_v3c04110"/>
<dbReference type="EMBL" id="CP005076">
    <property type="protein sequence ID" value="AGR42115.1"/>
    <property type="molecule type" value="Genomic_DNA"/>
</dbReference>
<name>S5MJG1_9MOLU</name>
<evidence type="ECO:0000313" key="3">
    <source>
        <dbReference type="EMBL" id="AGR42115.1"/>
    </source>
</evidence>
<sequence>MKKIVFALLAITTTMPFLLYTVSCGSDSLNYGTDLSKISDYKWSKEEPYFNSYNKSAINASSVEEAISLKIKNESKFLDYKNFNTGFKTSNEVLKQSPTGVPLNTKFLPNGNRKRDVMEVKRNERFDKINSILDWTYQSDLDAKYNKSRIELQKTEKVASKWVSTQDEKIKEMNMSTIIPGTSLENTIVGNKRTYARSFNNYQYNDIMVAWAGAADEGIIVPPGKNEVEKAHINGTKILGNIFLDGYHGLKKEMLDQFLKKDSNGNYLIVDILINIAVDLGFDGWFWNNEPNGYFEDGYILRYKVSTEIMKQFREKVKASTDEKVKNLILFSYKNNGSLEQDTTGKTASQESEELQKNSDYFLSDFGITPNKSVDYLEKNKNIDPFTIYNMYNASGWIGGNIFYNQDRLGGRELKDLVYKHYDENGKEYIDVTKERSDKNLNKWTYKSNDQNELKNSLAIFASQVADDLARQDMDKIKIENQDTLDIDTYGMTKQNYYDDLIYTGRNRQLSENDEGSVSYDEKTFENKSYGVGNLVQEKTVLIDDNKSFFTNFSTGNGSKFASLNTSENGVERIVETNYPWSNSNIADVQPTYKWMITKANEDNQVVDSKNITGFYDYLDPYLKGNSIALGSGVKNDGEIIDAKFENGSEYNWMIMGSNYKKTKNLDVSFVYKSTGIEEPKIIYEEINGGSTTIKKAVSNYSVKELDNGWKEINGTINSEGTVGKIGLNFTANSGSGKINVGQLSIDNNSIKNTFDDLTNIKAESELVINRENGFKNYRLNFDSLFKEKDIYSYYEVYYKKNNELFRVGETNSDNYYIKNIPVDVKQFHIKLQNNATGEIKWIKLEVGE</sequence>
<dbReference type="OrthoDB" id="1089471at2"/>
<dbReference type="eggNOG" id="COG4724">
    <property type="taxonomic scope" value="Bacteria"/>
</dbReference>
<dbReference type="RefSeq" id="WP_020836347.1">
    <property type="nucleotide sequence ID" value="NC_021833.1"/>
</dbReference>
<feature type="signal peptide" evidence="1">
    <location>
        <begin position="1"/>
        <end position="19"/>
    </location>
</feature>